<dbReference type="STRING" id="1221996.QY95_01647"/>
<evidence type="ECO:0000256" key="2">
    <source>
        <dbReference type="SAM" id="Phobius"/>
    </source>
</evidence>
<protein>
    <submittedName>
        <fullName evidence="3">Stage II sporulation protein B</fullName>
    </submittedName>
</protein>
<accession>A0A0F5IDZ7</accession>
<keyword evidence="2" id="KW-0812">Transmembrane</keyword>
<evidence type="ECO:0000313" key="3">
    <source>
        <dbReference type="EMBL" id="KKB43402.1"/>
    </source>
</evidence>
<feature type="compositionally biased region" description="Basic and acidic residues" evidence="1">
    <location>
        <begin position="16"/>
        <end position="28"/>
    </location>
</feature>
<dbReference type="EMBL" id="JWIR02000003">
    <property type="protein sequence ID" value="KKB43402.1"/>
    <property type="molecule type" value="Genomic_DNA"/>
</dbReference>
<feature type="region of interest" description="Disordered" evidence="1">
    <location>
        <begin position="1"/>
        <end position="28"/>
    </location>
</feature>
<evidence type="ECO:0000313" key="4">
    <source>
        <dbReference type="Proteomes" id="UP000031563"/>
    </source>
</evidence>
<evidence type="ECO:0000256" key="1">
    <source>
        <dbReference type="SAM" id="MobiDB-lite"/>
    </source>
</evidence>
<sequence>MDKPKKRPSISVTIGDKQKKQERKELEIKEWEKGSVESAAAAEPEKDEDEFEWIFPEEVEQKEEAITQYVPKQSTSSRRGIAKWIIIIASAVLIGLLLGYTMLKVVIQERGEQPQAVLKEEDASDGSSSADVPAAEKPAAQSLSPIEASVVQGGIFSTEEAAAAMKSEITAKDIPAEVILQDGQYIVWLAVAATLDTAKMIGEAYEEGGAAVYAKQASISPSSELQSSAAELASLFPKVAEASGRRAAGRDVDSAELSALEKELGEVKVPEGDQAAAELKQLLTASLDELEGNQPQDAKAAQEKLLAFLSIYSQ</sequence>
<dbReference type="Proteomes" id="UP000031563">
    <property type="component" value="Unassembled WGS sequence"/>
</dbReference>
<dbReference type="OrthoDB" id="2967208at2"/>
<feature type="transmembrane region" description="Helical" evidence="2">
    <location>
        <begin position="81"/>
        <end position="103"/>
    </location>
</feature>
<keyword evidence="4" id="KW-1185">Reference proteome</keyword>
<keyword evidence="2" id="KW-0472">Membrane</keyword>
<feature type="compositionally biased region" description="Low complexity" evidence="1">
    <location>
        <begin position="125"/>
        <end position="135"/>
    </location>
</feature>
<dbReference type="RefSeq" id="WP_040047749.1">
    <property type="nucleotide sequence ID" value="NZ_JWIR02000003.1"/>
</dbReference>
<organism evidence="3 4">
    <name type="scientific">Bacillus thermotolerans</name>
    <name type="common">Quasibacillus thermotolerans</name>
    <dbReference type="NCBI Taxonomy" id="1221996"/>
    <lineage>
        <taxon>Bacteria</taxon>
        <taxon>Bacillati</taxon>
        <taxon>Bacillota</taxon>
        <taxon>Bacilli</taxon>
        <taxon>Bacillales</taxon>
        <taxon>Bacillaceae</taxon>
        <taxon>Bacillus</taxon>
    </lineage>
</organism>
<dbReference type="AlphaFoldDB" id="A0A0F5IDZ7"/>
<feature type="region of interest" description="Disordered" evidence="1">
    <location>
        <begin position="117"/>
        <end position="143"/>
    </location>
</feature>
<comment type="caution">
    <text evidence="3">The sequence shown here is derived from an EMBL/GenBank/DDBJ whole genome shotgun (WGS) entry which is preliminary data.</text>
</comment>
<reference evidence="3" key="1">
    <citation type="submission" date="2015-02" db="EMBL/GenBank/DDBJ databases">
        <title>Genome Assembly of Bacillaceae bacterium MTCC 8252.</title>
        <authorList>
            <person name="Verma A."/>
            <person name="Khatri I."/>
            <person name="Mual P."/>
            <person name="Subramanian S."/>
            <person name="Krishnamurthi S."/>
        </authorList>
    </citation>
    <scope>NUCLEOTIDE SEQUENCE [LARGE SCALE GENOMIC DNA]</scope>
    <source>
        <strain evidence="3">MTCC 8252</strain>
    </source>
</reference>
<gene>
    <name evidence="3" type="ORF">QY95_01647</name>
</gene>
<proteinExistence type="predicted"/>
<keyword evidence="2" id="KW-1133">Transmembrane helix</keyword>
<name>A0A0F5IDZ7_BACTR</name>